<evidence type="ECO:0000313" key="4">
    <source>
        <dbReference type="EMBL" id="SPH23329.1"/>
    </source>
</evidence>
<feature type="domain" description="CzcB-like barrel-sandwich hybrid" evidence="3">
    <location>
        <begin position="64"/>
        <end position="196"/>
    </location>
</feature>
<dbReference type="Gene3D" id="2.40.420.20">
    <property type="match status" value="1"/>
</dbReference>
<comment type="similarity">
    <text evidence="1">Belongs to the membrane fusion protein (MFP) (TC 8.A.1) family.</text>
</comment>
<sequence length="357" mass="37732">MRNARYLAPVFGAFLAAWFATVAVSADLLRVEIVQAEAMPDSRLYSLTGEVRPRDSLTAAFPSGGRVTEVLVDAGDEVQQDAVLARMQAVQQQQARRAAEAGLSTATADYRQAVEDLQRQDALLQRGATTRIARDSAEDALRIAEGVLAQASADLDRAEKALADTVLLAPGDATVTQRMVEAGQVVGAAQPVFELALGSAMDAVFDVPEVLLSFGAAPPVVTLNPIDDPNTVFHGHIDEISPVVDAQTGTVAVTVAIDNPPERLSFGEAVRGSVTREGPELVVLPWSAMSATAGGPAVWRVDPDTMTVTLQPVEIERFETGRILIKSGIEDGDLVVGAGAQLLYPGRTVRAAEEIAE</sequence>
<dbReference type="Gene3D" id="2.40.30.170">
    <property type="match status" value="1"/>
</dbReference>
<dbReference type="InterPro" id="IPR058647">
    <property type="entry name" value="BSH_CzcB-like"/>
</dbReference>
<dbReference type="OrthoDB" id="9813967at2"/>
<dbReference type="Gene3D" id="2.40.50.100">
    <property type="match status" value="1"/>
</dbReference>
<reference evidence="4 5" key="1">
    <citation type="submission" date="2018-03" db="EMBL/GenBank/DDBJ databases">
        <authorList>
            <person name="Keele B.F."/>
        </authorList>
    </citation>
    <scope>NUCLEOTIDE SEQUENCE [LARGE SCALE GENOMIC DNA]</scope>
    <source>
        <strain evidence="4 5">CECT 8626</strain>
    </source>
</reference>
<proteinExistence type="inferred from homology"/>
<keyword evidence="5" id="KW-1185">Reference proteome</keyword>
<dbReference type="Pfam" id="PF25954">
    <property type="entry name" value="Beta-barrel_RND_2"/>
    <property type="match status" value="1"/>
</dbReference>
<dbReference type="GO" id="GO:0015562">
    <property type="term" value="F:efflux transmembrane transporter activity"/>
    <property type="evidence" value="ECO:0007669"/>
    <property type="project" value="TreeGrafter"/>
</dbReference>
<evidence type="ECO:0000259" key="2">
    <source>
        <dbReference type="Pfam" id="PF25954"/>
    </source>
</evidence>
<dbReference type="Gene3D" id="1.10.287.470">
    <property type="entry name" value="Helix hairpin bin"/>
    <property type="match status" value="1"/>
</dbReference>
<dbReference type="PANTHER" id="PTHR30469:SF38">
    <property type="entry name" value="HLYD FAMILY SECRETION PROTEIN"/>
    <property type="match status" value="1"/>
</dbReference>
<name>A0A2R8BIU0_9RHOB</name>
<dbReference type="PANTHER" id="PTHR30469">
    <property type="entry name" value="MULTIDRUG RESISTANCE PROTEIN MDTA"/>
    <property type="match status" value="1"/>
</dbReference>
<dbReference type="InterPro" id="IPR006143">
    <property type="entry name" value="RND_pump_MFP"/>
</dbReference>
<dbReference type="EMBL" id="OMOQ01000002">
    <property type="protein sequence ID" value="SPH23329.1"/>
    <property type="molecule type" value="Genomic_DNA"/>
</dbReference>
<feature type="domain" description="CusB-like beta-barrel" evidence="2">
    <location>
        <begin position="206"/>
        <end position="275"/>
    </location>
</feature>
<dbReference type="RefSeq" id="WP_108853450.1">
    <property type="nucleotide sequence ID" value="NZ_OMOQ01000002.1"/>
</dbReference>
<gene>
    <name evidence="4" type="primary">bepD</name>
    <name evidence="4" type="ORF">DEA8626_02393</name>
</gene>
<dbReference type="InterPro" id="IPR058792">
    <property type="entry name" value="Beta-barrel_RND_2"/>
</dbReference>
<dbReference type="SUPFAM" id="SSF111369">
    <property type="entry name" value="HlyD-like secretion proteins"/>
    <property type="match status" value="1"/>
</dbReference>
<dbReference type="AlphaFoldDB" id="A0A2R8BIU0"/>
<dbReference type="GO" id="GO:1990281">
    <property type="term" value="C:efflux pump complex"/>
    <property type="evidence" value="ECO:0007669"/>
    <property type="project" value="TreeGrafter"/>
</dbReference>
<evidence type="ECO:0000259" key="3">
    <source>
        <dbReference type="Pfam" id="PF25973"/>
    </source>
</evidence>
<dbReference type="NCBIfam" id="TIGR01730">
    <property type="entry name" value="RND_mfp"/>
    <property type="match status" value="1"/>
</dbReference>
<evidence type="ECO:0000256" key="1">
    <source>
        <dbReference type="ARBA" id="ARBA00009477"/>
    </source>
</evidence>
<dbReference type="Pfam" id="PF25973">
    <property type="entry name" value="BSH_CzcB"/>
    <property type="match status" value="1"/>
</dbReference>
<accession>A0A2R8BIU0</accession>
<protein>
    <submittedName>
        <fullName evidence="4">Efflux pump periplasmic linker BepD</fullName>
    </submittedName>
</protein>
<evidence type="ECO:0000313" key="5">
    <source>
        <dbReference type="Proteomes" id="UP000244924"/>
    </source>
</evidence>
<organism evidence="4 5">
    <name type="scientific">Albidovulum aquaemixtae</name>
    <dbReference type="NCBI Taxonomy" id="1542388"/>
    <lineage>
        <taxon>Bacteria</taxon>
        <taxon>Pseudomonadati</taxon>
        <taxon>Pseudomonadota</taxon>
        <taxon>Alphaproteobacteria</taxon>
        <taxon>Rhodobacterales</taxon>
        <taxon>Paracoccaceae</taxon>
        <taxon>Albidovulum</taxon>
    </lineage>
</organism>
<dbReference type="Proteomes" id="UP000244924">
    <property type="component" value="Unassembled WGS sequence"/>
</dbReference>